<feature type="transmembrane region" description="Helical" evidence="13">
    <location>
        <begin position="165"/>
        <end position="186"/>
    </location>
</feature>
<dbReference type="Gene3D" id="1.10.287.130">
    <property type="match status" value="1"/>
</dbReference>
<dbReference type="InterPro" id="IPR025201">
    <property type="entry name" value="KdpD_TM"/>
</dbReference>
<evidence type="ECO:0000256" key="7">
    <source>
        <dbReference type="ARBA" id="ARBA00022741"/>
    </source>
</evidence>
<keyword evidence="11" id="KW-0902">Two-component regulatory system</keyword>
<accession>A0ABX2H1D1</accession>
<evidence type="ECO:0000256" key="2">
    <source>
        <dbReference type="ARBA" id="ARBA00004141"/>
    </source>
</evidence>
<evidence type="ECO:0000256" key="1">
    <source>
        <dbReference type="ARBA" id="ARBA00000085"/>
    </source>
</evidence>
<dbReference type="PRINTS" id="PR00344">
    <property type="entry name" value="BCTRLSENSOR"/>
</dbReference>
<name>A0ABX2H1D1_9FIRM</name>
<keyword evidence="12 13" id="KW-0472">Membrane</keyword>
<dbReference type="InterPro" id="IPR036097">
    <property type="entry name" value="HisK_dim/P_sf"/>
</dbReference>
<evidence type="ECO:0000313" key="16">
    <source>
        <dbReference type="Proteomes" id="UP000821846"/>
    </source>
</evidence>
<evidence type="ECO:0000256" key="3">
    <source>
        <dbReference type="ARBA" id="ARBA00012438"/>
    </source>
</evidence>
<feature type="transmembrane region" description="Helical" evidence="13">
    <location>
        <begin position="139"/>
        <end position="158"/>
    </location>
</feature>
<dbReference type="SUPFAM" id="SSF55874">
    <property type="entry name" value="ATPase domain of HSP90 chaperone/DNA topoisomerase II/histidine kinase"/>
    <property type="match status" value="1"/>
</dbReference>
<sequence>MTRPCWYWEILKTSRNSSISETKEDGNMKEFLLLPAVGGIFIFMYEMLKKFDAFCDANRQNLWLEEDAVPEEKEESAEQVMDDCLSSSVSAERNGRLEKLLAAFQREKKIQNFRDLYTSILILLAASVMGYFFNSLGFANANIMTVFVFAVQLIAVLTNHRTYSMIAAVLSVLIFNFLFTTPRYTFHAYGEGYPVTFLIMFGIAFLTGTLALKLKNQAKQSEMVAFRTKILFDTNQILQCARGREEIISKTGQQLRKLLGRNVIFYSVKDHELEKSKVFMMEDREWSEQQKLKKEKYVAEWVLKHRKRAGAGTGNFPGAECLYLTVGVNETVYGVLGISIEKKQLESFEKSILQAIIGECALALENEQITIEKEKAAILAKNEQLRSNLLRAISHDLRTPLTSISGNASNLLSNADYFDKETKKQLYLDIYDDSMWLINLIENMLSVTRLEEGRMNLNISVELVDDVIQEALRHVDRKKDEHTITVEHEDELLLARMDSRLIVQMVINLVDNAIKYTQKGSHIDIRTGREGKNAVISVADDGPGISDEMKEHIFETFYTGTNKIADSRRSLGLGLALCKSIVNVHGGEIKVSDAHPHGAVFQFTLPAGEVYLYEQTTDTGCGR</sequence>
<dbReference type="SMART" id="SM00388">
    <property type="entry name" value="HisKA"/>
    <property type="match status" value="1"/>
</dbReference>
<dbReference type="InterPro" id="IPR003661">
    <property type="entry name" value="HisK_dim/P_dom"/>
</dbReference>
<dbReference type="InterPro" id="IPR036890">
    <property type="entry name" value="HATPase_C_sf"/>
</dbReference>
<evidence type="ECO:0000256" key="5">
    <source>
        <dbReference type="ARBA" id="ARBA00022679"/>
    </source>
</evidence>
<dbReference type="PANTHER" id="PTHR45569">
    <property type="entry name" value="SENSOR PROTEIN KDPD"/>
    <property type="match status" value="1"/>
</dbReference>
<evidence type="ECO:0000256" key="11">
    <source>
        <dbReference type="ARBA" id="ARBA00023012"/>
    </source>
</evidence>
<dbReference type="Gene3D" id="3.30.565.10">
    <property type="entry name" value="Histidine kinase-like ATPase, C-terminal domain"/>
    <property type="match status" value="1"/>
</dbReference>
<gene>
    <name evidence="15" type="ORF">HFM93_10890</name>
</gene>
<dbReference type="InterPro" id="IPR029016">
    <property type="entry name" value="GAF-like_dom_sf"/>
</dbReference>
<keyword evidence="5" id="KW-0808">Transferase</keyword>
<dbReference type="Gene3D" id="3.30.450.40">
    <property type="match status" value="1"/>
</dbReference>
<dbReference type="EC" id="2.7.13.3" evidence="3"/>
<evidence type="ECO:0000256" key="8">
    <source>
        <dbReference type="ARBA" id="ARBA00022777"/>
    </source>
</evidence>
<dbReference type="CDD" id="cd00082">
    <property type="entry name" value="HisKA"/>
    <property type="match status" value="1"/>
</dbReference>
<dbReference type="InterPro" id="IPR004358">
    <property type="entry name" value="Sig_transdc_His_kin-like_C"/>
</dbReference>
<dbReference type="Pfam" id="PF00512">
    <property type="entry name" value="HisKA"/>
    <property type="match status" value="1"/>
</dbReference>
<dbReference type="SUPFAM" id="SSF47384">
    <property type="entry name" value="Homodimeric domain of signal transducing histidine kinase"/>
    <property type="match status" value="1"/>
</dbReference>
<keyword evidence="4" id="KW-0597">Phosphoprotein</keyword>
<dbReference type="InterPro" id="IPR038318">
    <property type="entry name" value="KdpD_sf"/>
</dbReference>
<dbReference type="SMART" id="SM00387">
    <property type="entry name" value="HATPase_c"/>
    <property type="match status" value="1"/>
</dbReference>
<feature type="transmembrane region" description="Helical" evidence="13">
    <location>
        <begin position="31"/>
        <end position="48"/>
    </location>
</feature>
<feature type="transmembrane region" description="Helical" evidence="13">
    <location>
        <begin position="192"/>
        <end position="212"/>
    </location>
</feature>
<dbReference type="PROSITE" id="PS50109">
    <property type="entry name" value="HIS_KIN"/>
    <property type="match status" value="1"/>
</dbReference>
<evidence type="ECO:0000256" key="12">
    <source>
        <dbReference type="ARBA" id="ARBA00023136"/>
    </source>
</evidence>
<comment type="catalytic activity">
    <reaction evidence="1">
        <text>ATP + protein L-histidine = ADP + protein N-phospho-L-histidine.</text>
        <dbReference type="EC" id="2.7.13.3"/>
    </reaction>
</comment>
<evidence type="ECO:0000313" key="15">
    <source>
        <dbReference type="EMBL" id="NSG30769.1"/>
    </source>
</evidence>
<protein>
    <recommendedName>
        <fullName evidence="3">histidine kinase</fullName>
        <ecNumber evidence="3">2.7.13.3</ecNumber>
    </recommendedName>
</protein>
<evidence type="ECO:0000256" key="6">
    <source>
        <dbReference type="ARBA" id="ARBA00022692"/>
    </source>
</evidence>
<feature type="domain" description="Histidine kinase" evidence="14">
    <location>
        <begin position="392"/>
        <end position="609"/>
    </location>
</feature>
<dbReference type="EMBL" id="JAAWUZ010000043">
    <property type="protein sequence ID" value="NSG30769.1"/>
    <property type="molecule type" value="Genomic_DNA"/>
</dbReference>
<evidence type="ECO:0000259" key="14">
    <source>
        <dbReference type="PROSITE" id="PS50109"/>
    </source>
</evidence>
<dbReference type="Proteomes" id="UP000821846">
    <property type="component" value="Unassembled WGS sequence"/>
</dbReference>
<proteinExistence type="predicted"/>
<keyword evidence="7" id="KW-0547">Nucleotide-binding</keyword>
<evidence type="ECO:0000256" key="10">
    <source>
        <dbReference type="ARBA" id="ARBA00022989"/>
    </source>
</evidence>
<keyword evidence="8" id="KW-0418">Kinase</keyword>
<evidence type="ECO:0000256" key="4">
    <source>
        <dbReference type="ARBA" id="ARBA00022553"/>
    </source>
</evidence>
<comment type="caution">
    <text evidence="15">The sequence shown here is derived from an EMBL/GenBank/DDBJ whole genome shotgun (WGS) entry which is preliminary data.</text>
</comment>
<comment type="subcellular location">
    <subcellularLocation>
        <location evidence="2">Membrane</location>
        <topology evidence="2">Multi-pass membrane protein</topology>
    </subcellularLocation>
</comment>
<keyword evidence="10 13" id="KW-1133">Transmembrane helix</keyword>
<reference evidence="15 16" key="1">
    <citation type="journal article" date="2020" name="Cell Host Microbe">
        <title>Functional and Genomic Variation between Human-Derived Isolates of Lachnospiraceae Reveals Inter- and Intra-Species Diversity.</title>
        <authorList>
            <person name="Sorbara M.T."/>
            <person name="Littmann E.R."/>
            <person name="Fontana E."/>
            <person name="Moody T.U."/>
            <person name="Kohout C.E."/>
            <person name="Gjonbalaj M."/>
            <person name="Eaton V."/>
            <person name="Seok R."/>
            <person name="Leiner I.M."/>
            <person name="Pamer E.G."/>
        </authorList>
    </citation>
    <scope>NUCLEOTIDE SEQUENCE [LARGE SCALE GENOMIC DNA]</scope>
    <source>
        <strain evidence="15 16">MSK.14.16</strain>
    </source>
</reference>
<keyword evidence="6 13" id="KW-0812">Transmembrane</keyword>
<evidence type="ECO:0000256" key="13">
    <source>
        <dbReference type="SAM" id="Phobius"/>
    </source>
</evidence>
<dbReference type="InterPro" id="IPR003594">
    <property type="entry name" value="HATPase_dom"/>
</dbReference>
<evidence type="ECO:0000256" key="9">
    <source>
        <dbReference type="ARBA" id="ARBA00022840"/>
    </source>
</evidence>
<organism evidence="15 16">
    <name type="scientific">Faecalicatena fissicatena</name>
    <dbReference type="NCBI Taxonomy" id="290055"/>
    <lineage>
        <taxon>Bacteria</taxon>
        <taxon>Bacillati</taxon>
        <taxon>Bacillota</taxon>
        <taxon>Clostridia</taxon>
        <taxon>Lachnospirales</taxon>
        <taxon>Lachnospiraceae</taxon>
        <taxon>Faecalicatena</taxon>
    </lineage>
</organism>
<dbReference type="CDD" id="cd00075">
    <property type="entry name" value="HATPase"/>
    <property type="match status" value="1"/>
</dbReference>
<dbReference type="Pfam" id="PF02518">
    <property type="entry name" value="HATPase_c"/>
    <property type="match status" value="1"/>
</dbReference>
<dbReference type="InterPro" id="IPR005467">
    <property type="entry name" value="His_kinase_dom"/>
</dbReference>
<keyword evidence="16" id="KW-1185">Reference proteome</keyword>
<dbReference type="Gene3D" id="1.20.120.620">
    <property type="entry name" value="Backbone structure of the membrane domain of e. Coli histidine kinase receptor kdpd"/>
    <property type="match status" value="1"/>
</dbReference>
<dbReference type="PANTHER" id="PTHR45569:SF1">
    <property type="entry name" value="SENSOR PROTEIN KDPD"/>
    <property type="match status" value="1"/>
</dbReference>
<dbReference type="InterPro" id="IPR052023">
    <property type="entry name" value="Histidine_kinase_KdpD"/>
</dbReference>
<keyword evidence="9" id="KW-0067">ATP-binding</keyword>
<dbReference type="Pfam" id="PF13493">
    <property type="entry name" value="DUF4118"/>
    <property type="match status" value="1"/>
</dbReference>
<feature type="transmembrane region" description="Helical" evidence="13">
    <location>
        <begin position="116"/>
        <end position="133"/>
    </location>
</feature>